<dbReference type="InterPro" id="IPR051083">
    <property type="entry name" value="GrpII_Intron_Splice-Mob/Def"/>
</dbReference>
<dbReference type="CDD" id="cd01651">
    <property type="entry name" value="RT_G2_intron"/>
    <property type="match status" value="1"/>
</dbReference>
<dbReference type="InterPro" id="IPR000477">
    <property type="entry name" value="RT_dom"/>
</dbReference>
<feature type="domain" description="Reverse transcriptase" evidence="1">
    <location>
        <begin position="1"/>
        <end position="310"/>
    </location>
</feature>
<dbReference type="Pfam" id="PF00078">
    <property type="entry name" value="RVT_1"/>
    <property type="match status" value="1"/>
</dbReference>
<comment type="caution">
    <text evidence="2">The sequence shown here is derived from an EMBL/GenBank/DDBJ whole genome shotgun (WGS) entry which is preliminary data.</text>
</comment>
<protein>
    <recommendedName>
        <fullName evidence="1">Reverse transcriptase domain-containing protein</fullName>
    </recommendedName>
</protein>
<sequence>MYKCHDLYASPSLARIGMSELLRGEFIAVLHNMKNKCDLVYSDIFSLENLYSAWSEFLVGKSSKPDVEEFSIHLIDNIVSLGEKLTDKTYLHGDYKSFFINDPKRRHIHKASVQDRLLHHAVYRKLYPHFDKIFIHDSYSCRLGKGVYKAIDRFDTFARKVGQNHTKTCWVLKCDIRKFFDSIDHEVLMAILSVHISDKDILWLLQNIIDSYHGERRREAGLPLGNLTSQLFGNVYMNIFDQWVKHVLKQKYYIRYADDFVFLSQDKNELHSLIQPISHFLCDRLHLELHPSKVTLESVFSGVDFLGWVRFPHHTILRRKTKERMFRKFVDNPKDEVFISYLGLLSHGDTYNVEQELRNMHWLLSEA</sequence>
<dbReference type="EMBL" id="PFPI01000063">
    <property type="protein sequence ID" value="PIZ92269.1"/>
    <property type="molecule type" value="Genomic_DNA"/>
</dbReference>
<dbReference type="InterPro" id="IPR043502">
    <property type="entry name" value="DNA/RNA_pol_sf"/>
</dbReference>
<dbReference type="Proteomes" id="UP000230078">
    <property type="component" value="Unassembled WGS sequence"/>
</dbReference>
<evidence type="ECO:0000313" key="2">
    <source>
        <dbReference type="EMBL" id="PIZ92269.1"/>
    </source>
</evidence>
<dbReference type="PANTHER" id="PTHR34047">
    <property type="entry name" value="NUCLEAR INTRON MATURASE 1, MITOCHONDRIAL-RELATED"/>
    <property type="match status" value="1"/>
</dbReference>
<gene>
    <name evidence="2" type="ORF">COX83_04670</name>
</gene>
<dbReference type="SUPFAM" id="SSF56672">
    <property type="entry name" value="DNA/RNA polymerases"/>
    <property type="match status" value="1"/>
</dbReference>
<dbReference type="PANTHER" id="PTHR34047:SF8">
    <property type="entry name" value="PROTEIN YKFC"/>
    <property type="match status" value="1"/>
</dbReference>
<evidence type="ECO:0000313" key="3">
    <source>
        <dbReference type="Proteomes" id="UP000230078"/>
    </source>
</evidence>
<evidence type="ECO:0000259" key="1">
    <source>
        <dbReference type="PROSITE" id="PS50878"/>
    </source>
</evidence>
<reference evidence="3" key="1">
    <citation type="submission" date="2017-09" db="EMBL/GenBank/DDBJ databases">
        <title>Depth-based differentiation of microbial function through sediment-hosted aquifers and enrichment of novel symbionts in the deep terrestrial subsurface.</title>
        <authorList>
            <person name="Probst A.J."/>
            <person name="Ladd B."/>
            <person name="Jarett J.K."/>
            <person name="Geller-Mcgrath D.E."/>
            <person name="Sieber C.M.K."/>
            <person name="Emerson J.B."/>
            <person name="Anantharaman K."/>
            <person name="Thomas B.C."/>
            <person name="Malmstrom R."/>
            <person name="Stieglmeier M."/>
            <person name="Klingl A."/>
            <person name="Woyke T."/>
            <person name="Ryan C.M."/>
            <person name="Banfield J.F."/>
        </authorList>
    </citation>
    <scope>NUCLEOTIDE SEQUENCE [LARGE SCALE GENOMIC DNA]</scope>
</reference>
<organism evidence="2 3">
    <name type="scientific">Candidatus Magasanikbacteria bacterium CG_4_10_14_0_2_um_filter_41_31</name>
    <dbReference type="NCBI Taxonomy" id="1974639"/>
    <lineage>
        <taxon>Bacteria</taxon>
        <taxon>Candidatus Magasanikiibacteriota</taxon>
    </lineage>
</organism>
<proteinExistence type="predicted"/>
<name>A0A2M7V1R6_9BACT</name>
<accession>A0A2M7V1R6</accession>
<dbReference type="PROSITE" id="PS50878">
    <property type="entry name" value="RT_POL"/>
    <property type="match status" value="1"/>
</dbReference>
<dbReference type="AlphaFoldDB" id="A0A2M7V1R6"/>